<sequence length="170" mass="19825">MHIFLKINWKEERHLIVLINHPLPGNAPESFSTIRLEQQLLKLQISLVAGVLEEELRIRTQNSTWIRSLGPVVVAYVIFMHTDLLQDARDHPSDSYMPLKDVEDNHLCIFDRPLPCFGFGIGWFSLLLDFVFPFMWYYYASILYFGNYYHKDPRERAGLAANAIAVSYHP</sequence>
<keyword evidence="1" id="KW-0812">Transmembrane</keyword>
<accession>A0A9Q1RIP1</accession>
<dbReference type="EMBL" id="JAJAGQ010000007">
    <property type="protein sequence ID" value="KAJ8557746.1"/>
    <property type="molecule type" value="Genomic_DNA"/>
</dbReference>
<dbReference type="OrthoDB" id="1922941at2759"/>
<feature type="transmembrane region" description="Helical" evidence="1">
    <location>
        <begin position="121"/>
        <end position="146"/>
    </location>
</feature>
<gene>
    <name evidence="2" type="ORF">K7X08_004512</name>
</gene>
<evidence type="ECO:0000313" key="2">
    <source>
        <dbReference type="EMBL" id="KAJ8557746.1"/>
    </source>
</evidence>
<dbReference type="Proteomes" id="UP001152561">
    <property type="component" value="Unassembled WGS sequence"/>
</dbReference>
<keyword evidence="1" id="KW-1133">Transmembrane helix</keyword>
<dbReference type="AlphaFoldDB" id="A0A9Q1RIP1"/>
<organism evidence="2 3">
    <name type="scientific">Anisodus acutangulus</name>
    <dbReference type="NCBI Taxonomy" id="402998"/>
    <lineage>
        <taxon>Eukaryota</taxon>
        <taxon>Viridiplantae</taxon>
        <taxon>Streptophyta</taxon>
        <taxon>Embryophyta</taxon>
        <taxon>Tracheophyta</taxon>
        <taxon>Spermatophyta</taxon>
        <taxon>Magnoliopsida</taxon>
        <taxon>eudicotyledons</taxon>
        <taxon>Gunneridae</taxon>
        <taxon>Pentapetalae</taxon>
        <taxon>asterids</taxon>
        <taxon>lamiids</taxon>
        <taxon>Solanales</taxon>
        <taxon>Solanaceae</taxon>
        <taxon>Solanoideae</taxon>
        <taxon>Hyoscyameae</taxon>
        <taxon>Anisodus</taxon>
    </lineage>
</organism>
<keyword evidence="1" id="KW-0472">Membrane</keyword>
<evidence type="ECO:0000313" key="3">
    <source>
        <dbReference type="Proteomes" id="UP001152561"/>
    </source>
</evidence>
<dbReference type="PANTHER" id="PTHR46666:SF10">
    <property type="entry name" value="RIBOSOMAL PROTEIN L18AE FAMILY"/>
    <property type="match status" value="1"/>
</dbReference>
<keyword evidence="3" id="KW-1185">Reference proteome</keyword>
<feature type="transmembrane region" description="Helical" evidence="1">
    <location>
        <begin position="64"/>
        <end position="82"/>
    </location>
</feature>
<dbReference type="PANTHER" id="PTHR46666">
    <property type="entry name" value="60S RIBOSOMAL L18A-LIKE PROTEIN"/>
    <property type="match status" value="1"/>
</dbReference>
<protein>
    <submittedName>
        <fullName evidence="2">Uncharacterized protein</fullName>
    </submittedName>
</protein>
<proteinExistence type="predicted"/>
<evidence type="ECO:0000256" key="1">
    <source>
        <dbReference type="SAM" id="Phobius"/>
    </source>
</evidence>
<reference evidence="3" key="1">
    <citation type="journal article" date="2023" name="Proc. Natl. Acad. Sci. U.S.A.">
        <title>Genomic and structural basis for evolution of tropane alkaloid biosynthesis.</title>
        <authorList>
            <person name="Wanga Y.-J."/>
            <person name="Taina T."/>
            <person name="Yua J.-Y."/>
            <person name="Lia J."/>
            <person name="Xua B."/>
            <person name="Chenc J."/>
            <person name="D'Auriad J.C."/>
            <person name="Huanga J.-P."/>
            <person name="Huanga S.-X."/>
        </authorList>
    </citation>
    <scope>NUCLEOTIDE SEQUENCE [LARGE SCALE GENOMIC DNA]</scope>
    <source>
        <strain evidence="3">cv. KIB-2019</strain>
    </source>
</reference>
<comment type="caution">
    <text evidence="2">The sequence shown here is derived from an EMBL/GenBank/DDBJ whole genome shotgun (WGS) entry which is preliminary data.</text>
</comment>
<name>A0A9Q1RIP1_9SOLA</name>